<evidence type="ECO:0000256" key="1">
    <source>
        <dbReference type="ARBA" id="ARBA00010832"/>
    </source>
</evidence>
<name>A0ABT0BEU6_9SPHN</name>
<reference evidence="3" key="1">
    <citation type="submission" date="2022-03" db="EMBL/GenBank/DDBJ databases">
        <title>Identification of a novel bacterium isolated from mangrove sediments.</title>
        <authorList>
            <person name="Pan X."/>
        </authorList>
    </citation>
    <scope>NUCLEOTIDE SEQUENCE</scope>
    <source>
        <strain evidence="3">B1949</strain>
    </source>
</reference>
<dbReference type="EMBL" id="JALHLF010000051">
    <property type="protein sequence ID" value="MCJ2183572.1"/>
    <property type="molecule type" value="Genomic_DNA"/>
</dbReference>
<proteinExistence type="inferred from homology"/>
<keyword evidence="4" id="KW-1185">Reference proteome</keyword>
<feature type="domain" description="HupH hydrogenase expression protein C-terminal" evidence="2">
    <location>
        <begin position="8"/>
        <end position="116"/>
    </location>
</feature>
<dbReference type="RefSeq" id="WP_244021508.1">
    <property type="nucleotide sequence ID" value="NZ_JALHLF010000051.1"/>
</dbReference>
<evidence type="ECO:0000313" key="3">
    <source>
        <dbReference type="EMBL" id="MCJ2183572.1"/>
    </source>
</evidence>
<dbReference type="InterPro" id="IPR038527">
    <property type="entry name" value="HupH_C_sf"/>
</dbReference>
<dbReference type="InterPro" id="IPR006894">
    <property type="entry name" value="HupH_Hydgase_express_prot_C"/>
</dbReference>
<evidence type="ECO:0000313" key="4">
    <source>
        <dbReference type="Proteomes" id="UP001162881"/>
    </source>
</evidence>
<dbReference type="Proteomes" id="UP001162881">
    <property type="component" value="Unassembled WGS sequence"/>
</dbReference>
<evidence type="ECO:0000259" key="2">
    <source>
        <dbReference type="Pfam" id="PF04809"/>
    </source>
</evidence>
<organism evidence="3 4">
    <name type="scientific">Novosphingobium organovorum</name>
    <dbReference type="NCBI Taxonomy" id="2930092"/>
    <lineage>
        <taxon>Bacteria</taxon>
        <taxon>Pseudomonadati</taxon>
        <taxon>Pseudomonadota</taxon>
        <taxon>Alphaproteobacteria</taxon>
        <taxon>Sphingomonadales</taxon>
        <taxon>Sphingomonadaceae</taxon>
        <taxon>Novosphingobium</taxon>
    </lineage>
</organism>
<accession>A0ABT0BEU6</accession>
<dbReference type="Pfam" id="PF04809">
    <property type="entry name" value="HupH_C"/>
    <property type="match status" value="1"/>
</dbReference>
<sequence length="125" mass="13288">MDDAFLGALLAQVHSAVQAYLDTGAHGLIDLLRLPMPPERIEALRARLGQGEITMTLEAEGTSHIRETALAGVWWIDHHDRAGHLVARLIEIGPVPQIVPADADAMRAALGALDALADCNAGEAK</sequence>
<comment type="caution">
    <text evidence="3">The sequence shown here is derived from an EMBL/GenBank/DDBJ whole genome shotgun (WGS) entry which is preliminary data.</text>
</comment>
<protein>
    <submittedName>
        <fullName evidence="3">Hydrogenase expression/formation protein</fullName>
    </submittedName>
</protein>
<dbReference type="Gene3D" id="3.30.1370.140">
    <property type="entry name" value="HupH hydrogenase expression protein, C-terminal domain"/>
    <property type="match status" value="1"/>
</dbReference>
<gene>
    <name evidence="3" type="ORF">MTR62_12850</name>
</gene>
<comment type="similarity">
    <text evidence="1">Belongs to the HupH/HyaF family.</text>
</comment>